<evidence type="ECO:0000313" key="2">
    <source>
        <dbReference type="Proteomes" id="UP000032809"/>
    </source>
</evidence>
<dbReference type="OrthoDB" id="48338at2"/>
<dbReference type="Proteomes" id="UP000032809">
    <property type="component" value="Chromosome I"/>
</dbReference>
<dbReference type="AlphaFoldDB" id="A0A0C7NHZ8"/>
<sequence length="263" mass="30410">MKDNLLILAMLMISITSFSLVNYSPIKPKIDQSGLNLSVFSTSFQGIGIELQYYNYKSHYMESSFLNRTIKLKTGESFFKAFVDLPIYNEKFGVGYEYMLEKNFFGVFSLNNFQRLESKSLSHNFYNITLGKFNIPSYSVGNIKFLKGNDLYLFEISSLLYRPFTLPFNLGYSNGFYVSLPLINFDNYYIDSMNVGFTLIEKNVYPQLSVSIPLNIFEQTLHIGSKFAFGKNVYYELYLFNENMSFPFLLLINNKGGALFIEL</sequence>
<evidence type="ECO:0000313" key="1">
    <source>
        <dbReference type="EMBL" id="CEP77596.1"/>
    </source>
</evidence>
<dbReference type="RefSeq" id="WP_045087194.1">
    <property type="nucleotide sequence ID" value="NZ_LN824141.1"/>
</dbReference>
<dbReference type="STRING" id="1006576.DTL3_0265"/>
<accession>A0A0C7NHZ8</accession>
<gene>
    <name evidence="1" type="ORF">DTL3_0265</name>
</gene>
<dbReference type="KEGG" id="dtn:DTL3_0265"/>
<dbReference type="EMBL" id="LN824141">
    <property type="protein sequence ID" value="CEP77596.1"/>
    <property type="molecule type" value="Genomic_DNA"/>
</dbReference>
<proteinExistence type="predicted"/>
<name>A0A0C7NHZ8_DEFTU</name>
<keyword evidence="2" id="KW-1185">Reference proteome</keyword>
<reference evidence="2" key="1">
    <citation type="submission" date="2014-11" db="EMBL/GenBank/DDBJ databases">
        <authorList>
            <person name="Wibberg D."/>
        </authorList>
    </citation>
    <scope>NUCLEOTIDE SEQUENCE [LARGE SCALE GENOMIC DNA]</scope>
    <source>
        <strain evidence="2">L3</strain>
    </source>
</reference>
<organism evidence="1 2">
    <name type="scientific">Defluviitoga tunisiensis</name>
    <dbReference type="NCBI Taxonomy" id="1006576"/>
    <lineage>
        <taxon>Bacteria</taxon>
        <taxon>Thermotogati</taxon>
        <taxon>Thermotogota</taxon>
        <taxon>Thermotogae</taxon>
        <taxon>Petrotogales</taxon>
        <taxon>Petrotogaceae</taxon>
        <taxon>Defluviitoga</taxon>
    </lineage>
</organism>
<protein>
    <submittedName>
        <fullName evidence="1">Uncharacterized protein</fullName>
    </submittedName>
</protein>
<dbReference type="HOGENOM" id="CLU_1056561_0_0_0"/>